<dbReference type="Gene3D" id="3.20.20.70">
    <property type="entry name" value="Aldolase class I"/>
    <property type="match status" value="1"/>
</dbReference>
<dbReference type="CDD" id="cd02932">
    <property type="entry name" value="OYE_YqiM_FMN"/>
    <property type="match status" value="1"/>
</dbReference>
<evidence type="ECO:0000256" key="1">
    <source>
        <dbReference type="ARBA" id="ARBA00001917"/>
    </source>
</evidence>
<name>A0A9W7ZS21_9FUNG</name>
<evidence type="ECO:0000256" key="6">
    <source>
        <dbReference type="SAM" id="MobiDB-lite"/>
    </source>
</evidence>
<dbReference type="GO" id="GO:0003959">
    <property type="term" value="F:NADPH dehydrogenase activity"/>
    <property type="evidence" value="ECO:0007669"/>
    <property type="project" value="InterPro"/>
</dbReference>
<accession>A0A9W7ZS21</accession>
<dbReference type="PANTHER" id="PTHR43303:SF4">
    <property type="entry name" value="NADPH DEHYDROGENASE C23G7.10C-RELATED"/>
    <property type="match status" value="1"/>
</dbReference>
<gene>
    <name evidence="8" type="ORF">H4219_005731</name>
</gene>
<feature type="region of interest" description="Disordered" evidence="6">
    <location>
        <begin position="157"/>
        <end position="177"/>
    </location>
</feature>
<feature type="domain" description="NADH:flavin oxidoreductase/NADH oxidase N-terminal" evidence="7">
    <location>
        <begin position="51"/>
        <end position="402"/>
    </location>
</feature>
<evidence type="ECO:0000259" key="7">
    <source>
        <dbReference type="Pfam" id="PF00724"/>
    </source>
</evidence>
<dbReference type="Pfam" id="PF00724">
    <property type="entry name" value="Oxidored_FMN"/>
    <property type="match status" value="1"/>
</dbReference>
<dbReference type="InterPro" id="IPR013785">
    <property type="entry name" value="Aldolase_TIM"/>
</dbReference>
<evidence type="ECO:0000313" key="9">
    <source>
        <dbReference type="Proteomes" id="UP001150538"/>
    </source>
</evidence>
<comment type="caution">
    <text evidence="8">The sequence shown here is derived from an EMBL/GenBank/DDBJ whole genome shotgun (WGS) entry which is preliminary data.</text>
</comment>
<evidence type="ECO:0000256" key="3">
    <source>
        <dbReference type="ARBA" id="ARBA00022643"/>
    </source>
</evidence>
<evidence type="ECO:0000256" key="4">
    <source>
        <dbReference type="ARBA" id="ARBA00022857"/>
    </source>
</evidence>
<sequence length="426" mass="47141">MTYSEQTKETSPASYIEKQVIPAGTVIDPTPVDYSLKFVDPDYKTPTKVPKLYQPLKIRNVTIKNRIWVSPMCMYSAKDGFANDFHLVHLGQFALHGAGLVMMEATGVSPNGRITPGCTGIWKDEHIPQLQKITNFIHSQESVAAIQIAHAGRKASTNQPWTITSPDKNKADTDKGGWPEDIVAPSAISYDKNHWTPKELTIQQIQDIKNDFINAAKRADQAGFDVIEIHGAHGYLISEFLSPVSNFRTDQYGGKSLENRARLLVEIVQGIRKVIPQTKPLFVRLSCTEWVESTNEVPTGGNTIKDTIEISKILAQEGVDLIDCSSGGNHPNQKISPGPGYQVFLSDELRQANPQVLTGAVGIIVNGKQANQIVEEGKADAVFIGRQFLRDPTFALNAAEDLDLFVKWPSQYTFGRKKRTSKTVKL</sequence>
<proteinExistence type="predicted"/>
<dbReference type="OrthoDB" id="72788at2759"/>
<dbReference type="AlphaFoldDB" id="A0A9W7ZS21"/>
<reference evidence="8" key="1">
    <citation type="submission" date="2022-07" db="EMBL/GenBank/DDBJ databases">
        <title>Phylogenomic reconstructions and comparative analyses of Kickxellomycotina fungi.</title>
        <authorList>
            <person name="Reynolds N.K."/>
            <person name="Stajich J.E."/>
            <person name="Barry K."/>
            <person name="Grigoriev I.V."/>
            <person name="Crous P."/>
            <person name="Smith M.E."/>
        </authorList>
    </citation>
    <scope>NUCLEOTIDE SEQUENCE</scope>
    <source>
        <strain evidence="8">NBRC 100468</strain>
    </source>
</reference>
<dbReference type="InterPro" id="IPR001155">
    <property type="entry name" value="OxRdtase_FMN_N"/>
</dbReference>
<dbReference type="EMBL" id="JANBPU010000379">
    <property type="protein sequence ID" value="KAJ1912092.1"/>
    <property type="molecule type" value="Genomic_DNA"/>
</dbReference>
<evidence type="ECO:0000256" key="2">
    <source>
        <dbReference type="ARBA" id="ARBA00022630"/>
    </source>
</evidence>
<feature type="compositionally biased region" description="Basic and acidic residues" evidence="6">
    <location>
        <begin position="167"/>
        <end position="177"/>
    </location>
</feature>
<protein>
    <recommendedName>
        <fullName evidence="7">NADH:flavin oxidoreductase/NADH oxidase N-terminal domain-containing protein</fullName>
    </recommendedName>
</protein>
<dbReference type="PANTHER" id="PTHR43303">
    <property type="entry name" value="NADPH DEHYDROGENASE C23G7.10C-RELATED"/>
    <property type="match status" value="1"/>
</dbReference>
<keyword evidence="3" id="KW-0288">FMN</keyword>
<organism evidence="8 9">
    <name type="scientific">Mycoemilia scoparia</name>
    <dbReference type="NCBI Taxonomy" id="417184"/>
    <lineage>
        <taxon>Eukaryota</taxon>
        <taxon>Fungi</taxon>
        <taxon>Fungi incertae sedis</taxon>
        <taxon>Zoopagomycota</taxon>
        <taxon>Kickxellomycotina</taxon>
        <taxon>Kickxellomycetes</taxon>
        <taxon>Kickxellales</taxon>
        <taxon>Kickxellaceae</taxon>
        <taxon>Mycoemilia</taxon>
    </lineage>
</organism>
<dbReference type="InterPro" id="IPR044152">
    <property type="entry name" value="YqjM-like"/>
</dbReference>
<evidence type="ECO:0000313" key="8">
    <source>
        <dbReference type="EMBL" id="KAJ1912092.1"/>
    </source>
</evidence>
<keyword evidence="5" id="KW-0560">Oxidoreductase</keyword>
<dbReference type="GO" id="GO:0050661">
    <property type="term" value="F:NADP binding"/>
    <property type="evidence" value="ECO:0007669"/>
    <property type="project" value="InterPro"/>
</dbReference>
<keyword evidence="4" id="KW-0521">NADP</keyword>
<dbReference type="GO" id="GO:0010181">
    <property type="term" value="F:FMN binding"/>
    <property type="evidence" value="ECO:0007669"/>
    <property type="project" value="InterPro"/>
</dbReference>
<keyword evidence="2" id="KW-0285">Flavoprotein</keyword>
<evidence type="ECO:0000256" key="5">
    <source>
        <dbReference type="ARBA" id="ARBA00023002"/>
    </source>
</evidence>
<keyword evidence="9" id="KW-1185">Reference proteome</keyword>
<feature type="compositionally biased region" description="Polar residues" evidence="6">
    <location>
        <begin position="157"/>
        <end position="166"/>
    </location>
</feature>
<dbReference type="SUPFAM" id="SSF51395">
    <property type="entry name" value="FMN-linked oxidoreductases"/>
    <property type="match status" value="1"/>
</dbReference>
<comment type="cofactor">
    <cofactor evidence="1">
        <name>FMN</name>
        <dbReference type="ChEBI" id="CHEBI:58210"/>
    </cofactor>
</comment>
<dbReference type="Proteomes" id="UP001150538">
    <property type="component" value="Unassembled WGS sequence"/>
</dbReference>